<evidence type="ECO:0000256" key="1">
    <source>
        <dbReference type="SAM" id="Coils"/>
    </source>
</evidence>
<sequence>MSRKTKSSDDSVYQMLDSERARCEAVLERIDRELSNLPKGSLCQRRVVSNGKVYLYPCLKYRDGSEVKLLHVSREKAEEVQAQVERKKRLKQAAKETKVRLATLRTLLARNPYRRKEER</sequence>
<feature type="coiled-coil region" evidence="1">
    <location>
        <begin position="70"/>
        <end position="107"/>
    </location>
</feature>
<proteinExistence type="predicted"/>
<evidence type="ECO:0000313" key="2">
    <source>
        <dbReference type="EMBL" id="QWV98961.1"/>
    </source>
</evidence>
<dbReference type="EMBL" id="CP076724">
    <property type="protein sequence ID" value="QWV98961.1"/>
    <property type="molecule type" value="Genomic_DNA"/>
</dbReference>
<gene>
    <name evidence="2" type="ORF">KP005_06690</name>
</gene>
<protein>
    <submittedName>
        <fullName evidence="2">Uncharacterized protein</fullName>
    </submittedName>
</protein>
<reference evidence="2 3" key="1">
    <citation type="submission" date="2021-06" db="EMBL/GenBank/DDBJ databases">
        <title>Gemonas diversity in paddy soil.</title>
        <authorList>
            <person name="Liu G."/>
        </authorList>
    </citation>
    <scope>NUCLEOTIDE SEQUENCE [LARGE SCALE GENOMIC DNA]</scope>
    <source>
        <strain evidence="2 3">RG29</strain>
    </source>
</reference>
<accession>A0ABX8JLV9</accession>
<dbReference type="Proteomes" id="UP000683493">
    <property type="component" value="Chromosome"/>
</dbReference>
<organism evidence="2 3">
    <name type="scientific">Geomonas diazotrophica</name>
    <dbReference type="NCBI Taxonomy" id="2843197"/>
    <lineage>
        <taxon>Bacteria</taxon>
        <taxon>Pseudomonadati</taxon>
        <taxon>Thermodesulfobacteriota</taxon>
        <taxon>Desulfuromonadia</taxon>
        <taxon>Geobacterales</taxon>
        <taxon>Geobacteraceae</taxon>
        <taxon>Geomonas</taxon>
    </lineage>
</organism>
<keyword evidence="1" id="KW-0175">Coiled coil</keyword>
<keyword evidence="3" id="KW-1185">Reference proteome</keyword>
<name>A0ABX8JLV9_9BACT</name>
<evidence type="ECO:0000313" key="3">
    <source>
        <dbReference type="Proteomes" id="UP000683493"/>
    </source>
</evidence>